<feature type="region of interest" description="Disordered" evidence="1">
    <location>
        <begin position="373"/>
        <end position="472"/>
    </location>
</feature>
<accession>A0ABR2V2M3</accession>
<comment type="caution">
    <text evidence="2">The sequence shown here is derived from an EMBL/GenBank/DDBJ whole genome shotgun (WGS) entry which is preliminary data.</text>
</comment>
<proteinExistence type="predicted"/>
<dbReference type="Proteomes" id="UP001408356">
    <property type="component" value="Unassembled WGS sequence"/>
</dbReference>
<sequence length="472" mass="53742">MAVRGHDQDTEELQDLRIALKDDELHQNFRLQRLWPSPYAGIALNLPKPEWGVDMTGADVALVVLRQIYSNFSSAYRDAHLQSPNAEGIRKEEANNALLLLAWQDFSPENANKQSFRRHVNVSSVIGNYNEKKITSFLEIMNSQKMKQTIWQRSALLLYNKTVGHQKVGQGDHWDYTKLEDLAVAASMSIIRWTGYGDLGDIVSKKFGTFHDEDENTDVFWSSNGPIIIRVLCKVGEDDLETTFDDLRTIVTRECRLVPANDAGRTWRHMHNCRPERRYNLIALVRCRDTTDELDRDVVKCWDVSGRPIVPLNKTSIDSSNFHFGKAGRTYSLYYAFSKSEPEIRQEYAAPAAAAPAMLRLQQNLLRATHGLDRDQLDPTSVQHGPQGYRPQSRPEFSRGMYINPDRLQYISGDGERGRGDGGRGRGNRGRGRENPTDPGGLRRIGGPPPEPQRPNKRGRKDYDDRSLDYED</sequence>
<organism evidence="2 3">
    <name type="scientific">Seiridium unicorne</name>
    <dbReference type="NCBI Taxonomy" id="138068"/>
    <lineage>
        <taxon>Eukaryota</taxon>
        <taxon>Fungi</taxon>
        <taxon>Dikarya</taxon>
        <taxon>Ascomycota</taxon>
        <taxon>Pezizomycotina</taxon>
        <taxon>Sordariomycetes</taxon>
        <taxon>Xylariomycetidae</taxon>
        <taxon>Amphisphaeriales</taxon>
        <taxon>Sporocadaceae</taxon>
        <taxon>Seiridium</taxon>
    </lineage>
</organism>
<gene>
    <name evidence="2" type="ORF">SUNI508_06020</name>
</gene>
<feature type="compositionally biased region" description="Basic and acidic residues" evidence="1">
    <location>
        <begin position="414"/>
        <end position="424"/>
    </location>
</feature>
<dbReference type="EMBL" id="JARVKF010000201">
    <property type="protein sequence ID" value="KAK9421172.1"/>
    <property type="molecule type" value="Genomic_DNA"/>
</dbReference>
<keyword evidence="3" id="KW-1185">Reference proteome</keyword>
<protein>
    <submittedName>
        <fullName evidence="2">Uncharacterized protein</fullName>
    </submittedName>
</protein>
<evidence type="ECO:0000313" key="2">
    <source>
        <dbReference type="EMBL" id="KAK9421172.1"/>
    </source>
</evidence>
<name>A0ABR2V2M3_9PEZI</name>
<evidence type="ECO:0000313" key="3">
    <source>
        <dbReference type="Proteomes" id="UP001408356"/>
    </source>
</evidence>
<evidence type="ECO:0000256" key="1">
    <source>
        <dbReference type="SAM" id="MobiDB-lite"/>
    </source>
</evidence>
<reference evidence="2 3" key="1">
    <citation type="journal article" date="2024" name="J. Plant Pathol.">
        <title>Sequence and assembly of the genome of Seiridium unicorne, isolate CBS 538.82, causal agent of cypress canker disease.</title>
        <authorList>
            <person name="Scali E."/>
            <person name="Rocca G.D."/>
            <person name="Danti R."/>
            <person name="Garbelotto M."/>
            <person name="Barberini S."/>
            <person name="Baroncelli R."/>
            <person name="Emiliani G."/>
        </authorList>
    </citation>
    <scope>NUCLEOTIDE SEQUENCE [LARGE SCALE GENOMIC DNA]</scope>
    <source>
        <strain evidence="2 3">BM-138-508</strain>
    </source>
</reference>
<feature type="compositionally biased region" description="Basic and acidic residues" evidence="1">
    <location>
        <begin position="461"/>
        <end position="472"/>
    </location>
</feature>